<dbReference type="SMART" id="SM00327">
    <property type="entry name" value="VWA"/>
    <property type="match status" value="1"/>
</dbReference>
<protein>
    <submittedName>
        <fullName evidence="3">VWA domain-containing protein</fullName>
    </submittedName>
</protein>
<evidence type="ECO:0000313" key="3">
    <source>
        <dbReference type="EMBL" id="MFC7240941.1"/>
    </source>
</evidence>
<evidence type="ECO:0000313" key="4">
    <source>
        <dbReference type="Proteomes" id="UP001596392"/>
    </source>
</evidence>
<feature type="chain" id="PRO_5046046685" evidence="1">
    <location>
        <begin position="21"/>
        <end position="546"/>
    </location>
</feature>
<keyword evidence="1" id="KW-0732">Signal</keyword>
<evidence type="ECO:0000256" key="1">
    <source>
        <dbReference type="SAM" id="SignalP"/>
    </source>
</evidence>
<reference evidence="4" key="1">
    <citation type="journal article" date="2019" name="Int. J. Syst. Evol. Microbiol.">
        <title>The Global Catalogue of Microorganisms (GCM) 10K type strain sequencing project: providing services to taxonomists for standard genome sequencing and annotation.</title>
        <authorList>
            <consortium name="The Broad Institute Genomics Platform"/>
            <consortium name="The Broad Institute Genome Sequencing Center for Infectious Disease"/>
            <person name="Wu L."/>
            <person name="Ma J."/>
        </authorList>
    </citation>
    <scope>NUCLEOTIDE SEQUENCE [LARGE SCALE GENOMIC DNA]</scope>
    <source>
        <strain evidence="4">CGMCC 1.9106</strain>
    </source>
</reference>
<proteinExistence type="predicted"/>
<organism evidence="3 4">
    <name type="scientific">Catellatospora aurea</name>
    <dbReference type="NCBI Taxonomy" id="1337874"/>
    <lineage>
        <taxon>Bacteria</taxon>
        <taxon>Bacillati</taxon>
        <taxon>Actinomycetota</taxon>
        <taxon>Actinomycetes</taxon>
        <taxon>Micromonosporales</taxon>
        <taxon>Micromonosporaceae</taxon>
        <taxon>Catellatospora</taxon>
    </lineage>
</organism>
<dbReference type="PROSITE" id="PS50234">
    <property type="entry name" value="VWFA"/>
    <property type="match status" value="1"/>
</dbReference>
<sequence length="546" mass="57732">MRTRVLSVMLAAAVLLSAGCDDTSDPPSGGTAPYSSDPKVLQLVAGSEQQSVLDTVVRPWCAEQGYDCRFTLKGSVDQARLLASGNGDFDAYWFASSVFSQIGDQAAKLQDVKPMFLTPVVYAGWHAEMRRLGFTGRTDVAVKDVLDAVESGKTTVWVTNPTQSNSGATVLFGFLNHFAGNGPGQPLTQAQLDSPAVDAGISRFIQAMDATPPSTGTLMNDCLARPDVCRTVFTYEDLVIEKNQELVRAGKEPLYAVYPKGALAISDAPLGFLPHGTDADPAKRSLVTELQTYLLTDAGAKAKLLALGRRPATGIGLTLDNPDLSVFNPDWGIQANVREQGITYPSVAVIKAALDRYQTHYRKPVDAYYCLDGSGSMNDNAGWAGVRDAAHQIFDADQAALNLLQTHPEDITTVTVFNSGISAGPWRVTGNDAGQLHGLTEKIVAHEPGSGTNMYACLKQAVTALTASQSATRKSLVIVMSDGMSEDAEQAEAVAALKAAGVPVVAIAFGDDADPGQLKQVAEATGGAFVQQNDLVAALRTAAGYK</sequence>
<gene>
    <name evidence="3" type="ORF">ACFQO7_00480</name>
</gene>
<dbReference type="SUPFAM" id="SSF53300">
    <property type="entry name" value="vWA-like"/>
    <property type="match status" value="1"/>
</dbReference>
<dbReference type="InterPro" id="IPR002035">
    <property type="entry name" value="VWF_A"/>
</dbReference>
<dbReference type="CDD" id="cd00198">
    <property type="entry name" value="vWFA"/>
    <property type="match status" value="1"/>
</dbReference>
<dbReference type="Gene3D" id="3.40.50.410">
    <property type="entry name" value="von Willebrand factor, type A domain"/>
    <property type="match status" value="1"/>
</dbReference>
<dbReference type="PROSITE" id="PS51257">
    <property type="entry name" value="PROKAR_LIPOPROTEIN"/>
    <property type="match status" value="1"/>
</dbReference>
<accession>A0ABW2GN36</accession>
<evidence type="ECO:0000259" key="2">
    <source>
        <dbReference type="PROSITE" id="PS50234"/>
    </source>
</evidence>
<dbReference type="Proteomes" id="UP001596392">
    <property type="component" value="Unassembled WGS sequence"/>
</dbReference>
<keyword evidence="4" id="KW-1185">Reference proteome</keyword>
<feature type="signal peptide" evidence="1">
    <location>
        <begin position="1"/>
        <end position="20"/>
    </location>
</feature>
<name>A0ABW2GN36_9ACTN</name>
<dbReference type="InterPro" id="IPR036465">
    <property type="entry name" value="vWFA_dom_sf"/>
</dbReference>
<dbReference type="EMBL" id="JBHTAC010000001">
    <property type="protein sequence ID" value="MFC7240941.1"/>
    <property type="molecule type" value="Genomic_DNA"/>
</dbReference>
<dbReference type="Pfam" id="PF00092">
    <property type="entry name" value="VWA"/>
    <property type="match status" value="1"/>
</dbReference>
<feature type="domain" description="VWFA" evidence="2">
    <location>
        <begin position="366"/>
        <end position="546"/>
    </location>
</feature>
<dbReference type="RefSeq" id="WP_376804445.1">
    <property type="nucleotide sequence ID" value="NZ_JBHTAC010000001.1"/>
</dbReference>
<comment type="caution">
    <text evidence="3">The sequence shown here is derived from an EMBL/GenBank/DDBJ whole genome shotgun (WGS) entry which is preliminary data.</text>
</comment>